<gene>
    <name evidence="6" type="ORF">PCOR1329_LOCUS47888</name>
</gene>
<evidence type="ECO:0000256" key="3">
    <source>
        <dbReference type="ARBA" id="ARBA00022989"/>
    </source>
</evidence>
<dbReference type="Proteomes" id="UP001189429">
    <property type="component" value="Unassembled WGS sequence"/>
</dbReference>
<reference evidence="6" key="1">
    <citation type="submission" date="2023-10" db="EMBL/GenBank/DDBJ databases">
        <authorList>
            <person name="Chen Y."/>
            <person name="Shah S."/>
            <person name="Dougan E. K."/>
            <person name="Thang M."/>
            <person name="Chan C."/>
        </authorList>
    </citation>
    <scope>NUCLEOTIDE SEQUENCE [LARGE SCALE GENOMIC DNA]</scope>
</reference>
<evidence type="ECO:0000256" key="4">
    <source>
        <dbReference type="ARBA" id="ARBA00023136"/>
    </source>
</evidence>
<keyword evidence="7" id="KW-1185">Reference proteome</keyword>
<dbReference type="InterPro" id="IPR037185">
    <property type="entry name" value="EmrE-like"/>
</dbReference>
<evidence type="ECO:0000256" key="5">
    <source>
        <dbReference type="SAM" id="Phobius"/>
    </source>
</evidence>
<comment type="subcellular location">
    <subcellularLocation>
        <location evidence="1">Membrane</location>
        <topology evidence="1">Multi-pass membrane protein</topology>
    </subcellularLocation>
</comment>
<evidence type="ECO:0000256" key="1">
    <source>
        <dbReference type="ARBA" id="ARBA00004141"/>
    </source>
</evidence>
<evidence type="ECO:0000256" key="2">
    <source>
        <dbReference type="ARBA" id="ARBA00022692"/>
    </source>
</evidence>
<proteinExistence type="predicted"/>
<keyword evidence="2 5" id="KW-0812">Transmembrane</keyword>
<keyword evidence="4 5" id="KW-0472">Membrane</keyword>
<evidence type="ECO:0000313" key="6">
    <source>
        <dbReference type="EMBL" id="CAK0857950.1"/>
    </source>
</evidence>
<dbReference type="SUPFAM" id="SSF103481">
    <property type="entry name" value="Multidrug resistance efflux transporter EmrE"/>
    <property type="match status" value="1"/>
</dbReference>
<evidence type="ECO:0000313" key="7">
    <source>
        <dbReference type="Proteomes" id="UP001189429"/>
    </source>
</evidence>
<dbReference type="PANTHER" id="PTHR12570">
    <property type="match status" value="1"/>
</dbReference>
<dbReference type="PANTHER" id="PTHR12570:SF9">
    <property type="entry name" value="MAGNESIUM TRANSPORTER NIPA8-RELATED"/>
    <property type="match status" value="1"/>
</dbReference>
<feature type="transmembrane region" description="Helical" evidence="5">
    <location>
        <begin position="78"/>
        <end position="99"/>
    </location>
</feature>
<dbReference type="InterPro" id="IPR008521">
    <property type="entry name" value="Mg_trans_NIPA"/>
</dbReference>
<dbReference type="EMBL" id="CAUYUJ010015771">
    <property type="protein sequence ID" value="CAK0857950.1"/>
    <property type="molecule type" value="Genomic_DNA"/>
</dbReference>
<sequence length="298" mass="31263">ATALGTVGKQLVSYSARLQQGPHARRVKASGLLVTTALGPVADSMAYALAPQSFIAPLSGLDVVWNTLSAPFTLGEQLTCAHVVGTVLVTIGATFTAVFGPHDHPPATLDLLRERFVSWSFLAYSGVFFGGLCVSMHALRKYPKGSTNRARALALGGTAGCIAGNMSFLSSALSALSGAIQTGDWSAWRTPLPYILAAVAVAVAVSNIPLMSRALQEFEALFVVTLFEGSHIMVACISGSVVNQDMADAEWWRICCYWLSVVTIVAGLGAIQTTSAGAIQREGLQRDTPGGPRAQPAR</sequence>
<feature type="transmembrane region" description="Helical" evidence="5">
    <location>
        <begin position="218"/>
        <end position="239"/>
    </location>
</feature>
<feature type="transmembrane region" description="Helical" evidence="5">
    <location>
        <begin position="192"/>
        <end position="211"/>
    </location>
</feature>
<feature type="non-terminal residue" evidence="6">
    <location>
        <position position="1"/>
    </location>
</feature>
<evidence type="ECO:0008006" key="8">
    <source>
        <dbReference type="Google" id="ProtNLM"/>
    </source>
</evidence>
<keyword evidence="3 5" id="KW-1133">Transmembrane helix</keyword>
<organism evidence="6 7">
    <name type="scientific">Prorocentrum cordatum</name>
    <dbReference type="NCBI Taxonomy" id="2364126"/>
    <lineage>
        <taxon>Eukaryota</taxon>
        <taxon>Sar</taxon>
        <taxon>Alveolata</taxon>
        <taxon>Dinophyceae</taxon>
        <taxon>Prorocentrales</taxon>
        <taxon>Prorocentraceae</taxon>
        <taxon>Prorocentrum</taxon>
    </lineage>
</organism>
<accession>A0ABN9UEJ2</accession>
<protein>
    <recommendedName>
        <fullName evidence="8">EamA domain-containing protein</fullName>
    </recommendedName>
</protein>
<feature type="transmembrane region" description="Helical" evidence="5">
    <location>
        <begin position="251"/>
        <end position="271"/>
    </location>
</feature>
<comment type="caution">
    <text evidence="6">The sequence shown here is derived from an EMBL/GenBank/DDBJ whole genome shotgun (WGS) entry which is preliminary data.</text>
</comment>
<name>A0ABN9UEJ2_9DINO</name>
<feature type="transmembrane region" description="Helical" evidence="5">
    <location>
        <begin position="119"/>
        <end position="140"/>
    </location>
</feature>
<dbReference type="Pfam" id="PF05653">
    <property type="entry name" value="Mg_trans_NIPA"/>
    <property type="match status" value="1"/>
</dbReference>
<feature type="transmembrane region" description="Helical" evidence="5">
    <location>
        <begin position="152"/>
        <end position="180"/>
    </location>
</feature>